<keyword evidence="2" id="KW-1185">Reference proteome</keyword>
<dbReference type="EMBL" id="CATQJA010002708">
    <property type="protein sequence ID" value="CAJ0586541.1"/>
    <property type="molecule type" value="Genomic_DNA"/>
</dbReference>
<reference evidence="1" key="1">
    <citation type="submission" date="2023-06" db="EMBL/GenBank/DDBJ databases">
        <authorList>
            <person name="Delattre M."/>
        </authorList>
    </citation>
    <scope>NUCLEOTIDE SEQUENCE</scope>
    <source>
        <strain evidence="1">AF72</strain>
    </source>
</reference>
<proteinExistence type="predicted"/>
<dbReference type="Proteomes" id="UP001177023">
    <property type="component" value="Unassembled WGS sequence"/>
</dbReference>
<protein>
    <submittedName>
        <fullName evidence="1">Uncharacterized protein</fullName>
    </submittedName>
</protein>
<dbReference type="AlphaFoldDB" id="A0AA36DHB1"/>
<feature type="non-terminal residue" evidence="1">
    <location>
        <position position="1"/>
    </location>
</feature>
<sequence length="461" mass="52737">MNDGVDLGTSILFRPGALDANNDRAISRRLAQRELGIGVRSFQRRYVAQCGIEKFVVCIHGRGKRASTRTISEIFRKRGGLLGMSYNERWLLGINIIREVSAYYADLYIMQLFPGYLVLDRMLRIENFPYHGLVQVFFPCDADHCVAKVVEYESWNATKCLQGPSSLEMGIHFYLPSHDLHFSSNTIATFTRRRYNDKELGKHNVRVHRHGAVVNCGTCLVNYHFLGERSVLSTTKSLLTTRVWSVVKNDSDNQDPAPSSIQLEIGEKVAIAPAITNEVFTRVSYGLKSFTDDGPEEPGPVIGKPPLYVRRQSLDIEQCIDVTLRRFFHQTKLVYQGFSDYEPEIVQIEHGIAYLSIYCVAEFQQTIERKVENKFFVVDVKLKWDLLNSVVYRMDNPRLLQKVCHTKVYSAHSWYPLTRYPVEMSTELCAVDNLPMYSGKNLSSIGWKHGSFFISKKDDSD</sequence>
<accession>A0AA36DHB1</accession>
<evidence type="ECO:0000313" key="1">
    <source>
        <dbReference type="EMBL" id="CAJ0586541.1"/>
    </source>
</evidence>
<organism evidence="1 2">
    <name type="scientific">Mesorhabditis spiculigera</name>
    <dbReference type="NCBI Taxonomy" id="96644"/>
    <lineage>
        <taxon>Eukaryota</taxon>
        <taxon>Metazoa</taxon>
        <taxon>Ecdysozoa</taxon>
        <taxon>Nematoda</taxon>
        <taxon>Chromadorea</taxon>
        <taxon>Rhabditida</taxon>
        <taxon>Rhabditina</taxon>
        <taxon>Rhabditomorpha</taxon>
        <taxon>Rhabditoidea</taxon>
        <taxon>Rhabditidae</taxon>
        <taxon>Mesorhabditinae</taxon>
        <taxon>Mesorhabditis</taxon>
    </lineage>
</organism>
<evidence type="ECO:0000313" key="2">
    <source>
        <dbReference type="Proteomes" id="UP001177023"/>
    </source>
</evidence>
<comment type="caution">
    <text evidence="1">The sequence shown here is derived from an EMBL/GenBank/DDBJ whole genome shotgun (WGS) entry which is preliminary data.</text>
</comment>
<name>A0AA36DHB1_9BILA</name>
<gene>
    <name evidence="1" type="ORF">MSPICULIGERA_LOCUS24545</name>
</gene>